<comment type="caution">
    <text evidence="2">The sequence shown here is derived from an EMBL/GenBank/DDBJ whole genome shotgun (WGS) entry which is preliminary data.</text>
</comment>
<sequence>MRPSSLRWSLRGPPAAGGESGEALAVFPAFPVSFMLSSWPLPGPRRIRDTPERSPRTPGEGSAPSGSARASQGRARGTPDAPGGAAV</sequence>
<name>A0A8J3S6Y2_PLARO</name>
<dbReference type="AlphaFoldDB" id="A0A8J3S6Y2"/>
<feature type="compositionally biased region" description="Basic and acidic residues" evidence="1">
    <location>
        <begin position="46"/>
        <end position="55"/>
    </location>
</feature>
<gene>
    <name evidence="2" type="ORF">Pro02_45320</name>
</gene>
<dbReference type="Proteomes" id="UP000655044">
    <property type="component" value="Unassembled WGS sequence"/>
</dbReference>
<proteinExistence type="predicted"/>
<feature type="compositionally biased region" description="Low complexity" evidence="1">
    <location>
        <begin position="12"/>
        <end position="21"/>
    </location>
</feature>
<evidence type="ECO:0000256" key="1">
    <source>
        <dbReference type="SAM" id="MobiDB-lite"/>
    </source>
</evidence>
<dbReference type="EMBL" id="BOOI01000042">
    <property type="protein sequence ID" value="GIH86124.1"/>
    <property type="molecule type" value="Genomic_DNA"/>
</dbReference>
<evidence type="ECO:0000313" key="3">
    <source>
        <dbReference type="Proteomes" id="UP000655044"/>
    </source>
</evidence>
<reference evidence="2" key="1">
    <citation type="submission" date="2021-01" db="EMBL/GenBank/DDBJ databases">
        <title>Whole genome shotgun sequence of Planobispora rosea NBRC 15558.</title>
        <authorList>
            <person name="Komaki H."/>
            <person name="Tamura T."/>
        </authorList>
    </citation>
    <scope>NUCLEOTIDE SEQUENCE</scope>
    <source>
        <strain evidence="2">NBRC 15558</strain>
    </source>
</reference>
<feature type="region of interest" description="Disordered" evidence="1">
    <location>
        <begin position="38"/>
        <end position="87"/>
    </location>
</feature>
<feature type="region of interest" description="Disordered" evidence="1">
    <location>
        <begin position="1"/>
        <end position="21"/>
    </location>
</feature>
<evidence type="ECO:0000313" key="2">
    <source>
        <dbReference type="EMBL" id="GIH86124.1"/>
    </source>
</evidence>
<accession>A0A8J3S6Y2</accession>
<protein>
    <submittedName>
        <fullName evidence="2">Uncharacterized protein</fullName>
    </submittedName>
</protein>
<keyword evidence="3" id="KW-1185">Reference proteome</keyword>
<organism evidence="2 3">
    <name type="scientific">Planobispora rosea</name>
    <dbReference type="NCBI Taxonomy" id="35762"/>
    <lineage>
        <taxon>Bacteria</taxon>
        <taxon>Bacillati</taxon>
        <taxon>Actinomycetota</taxon>
        <taxon>Actinomycetes</taxon>
        <taxon>Streptosporangiales</taxon>
        <taxon>Streptosporangiaceae</taxon>
        <taxon>Planobispora</taxon>
    </lineage>
</organism>